<dbReference type="GO" id="GO:1990281">
    <property type="term" value="C:efflux pump complex"/>
    <property type="evidence" value="ECO:0007669"/>
    <property type="project" value="TreeGrafter"/>
</dbReference>
<comment type="similarity">
    <text evidence="1">Belongs to the membrane fusion protein (MFP) (TC 8.A.1) family.</text>
</comment>
<evidence type="ECO:0000256" key="2">
    <source>
        <dbReference type="ARBA" id="ARBA00023054"/>
    </source>
</evidence>
<accession>A0A0N0GH01</accession>
<dbReference type="AlphaFoldDB" id="A0A0N0GH01"/>
<dbReference type="Gene3D" id="1.10.287.470">
    <property type="entry name" value="Helix hairpin bin"/>
    <property type="match status" value="1"/>
</dbReference>
<dbReference type="PANTHER" id="PTHR30469:SF15">
    <property type="entry name" value="HLYD FAMILY OF SECRETION PROTEINS"/>
    <property type="match status" value="1"/>
</dbReference>
<evidence type="ECO:0000256" key="1">
    <source>
        <dbReference type="ARBA" id="ARBA00009477"/>
    </source>
</evidence>
<dbReference type="Pfam" id="PF25917">
    <property type="entry name" value="BSH_RND"/>
    <property type="match status" value="1"/>
</dbReference>
<dbReference type="Proteomes" id="UP000037891">
    <property type="component" value="Unassembled WGS sequence"/>
</dbReference>
<dbReference type="Gene3D" id="2.40.50.100">
    <property type="match status" value="1"/>
</dbReference>
<dbReference type="Gene3D" id="2.40.420.20">
    <property type="match status" value="1"/>
</dbReference>
<organism evidence="4 5">
    <name type="scientific">Pseudomonas syringae pv. cilantro</name>
    <dbReference type="NCBI Taxonomy" id="81035"/>
    <lineage>
        <taxon>Bacteria</taxon>
        <taxon>Pseudomonadati</taxon>
        <taxon>Pseudomonadota</taxon>
        <taxon>Gammaproteobacteria</taxon>
        <taxon>Pseudomonadales</taxon>
        <taxon>Pseudomonadaceae</taxon>
        <taxon>Pseudomonas</taxon>
        <taxon>Pseudomonas syringae</taxon>
    </lineage>
</organism>
<feature type="domain" description="Multidrug resistance protein MdtA-like barrel-sandwich hybrid" evidence="3">
    <location>
        <begin position="66"/>
        <end position="200"/>
    </location>
</feature>
<dbReference type="InterPro" id="IPR006143">
    <property type="entry name" value="RND_pump_MFP"/>
</dbReference>
<dbReference type="PANTHER" id="PTHR30469">
    <property type="entry name" value="MULTIDRUG RESISTANCE PROTEIN MDTA"/>
    <property type="match status" value="1"/>
</dbReference>
<name>A0A0N0GH01_PSESX</name>
<sequence length="366" mass="40011">MSTASDKPRPRCAFWLFCALIIVLPGCRDKPLRPVAERPVLFTEIVDPRNAASGRFAGTIQPQYEVALGFRVAGRVATRHAEIGQQVRKGDLLATLDPGDQQHQLRARQAEVGKAQAAWQQARDEHVRYDQLYERGIGSRARLDQLNSDLRTQDAIRQQTDIALLQANDHVSYTRLTAEFDGLVTGWHVEVGQVIATGQPVVSLARPESREAVVDLPLGLLDAQADNRQINVISQLDEHVSALAKVRQLAPQIDAGTRTQRVRLALQHTPDSFRLGSTVTVEISGDAPNAHELPGSAVLERDGKTHVWVIDPSTSTLSPRAVQVLARNGPNVQLGGELHAGEKVVIAGVNGMQAGQKVRMQREVSL</sequence>
<protein>
    <submittedName>
        <fullName evidence="4">RND family efflux transporter MFP subunit</fullName>
    </submittedName>
</protein>
<dbReference type="EMBL" id="LGLN01000032">
    <property type="protein sequence ID" value="KPC33762.1"/>
    <property type="molecule type" value="Genomic_DNA"/>
</dbReference>
<dbReference type="RefSeq" id="WP_054085125.1">
    <property type="nucleotide sequence ID" value="NZ_LGLN01000032.1"/>
</dbReference>
<dbReference type="InterPro" id="IPR058625">
    <property type="entry name" value="MdtA-like_BSH"/>
</dbReference>
<gene>
    <name evidence="4" type="ORF">ABJ99_0903</name>
</gene>
<evidence type="ECO:0000313" key="5">
    <source>
        <dbReference type="Proteomes" id="UP000037891"/>
    </source>
</evidence>
<evidence type="ECO:0000259" key="3">
    <source>
        <dbReference type="Pfam" id="PF25917"/>
    </source>
</evidence>
<dbReference type="PATRIC" id="fig|81035.3.peg.966"/>
<comment type="caution">
    <text evidence="4">The sequence shown here is derived from an EMBL/GenBank/DDBJ whole genome shotgun (WGS) entry which is preliminary data.</text>
</comment>
<dbReference type="NCBIfam" id="TIGR01730">
    <property type="entry name" value="RND_mfp"/>
    <property type="match status" value="1"/>
</dbReference>
<dbReference type="GO" id="GO:0015562">
    <property type="term" value="F:efflux transmembrane transporter activity"/>
    <property type="evidence" value="ECO:0007669"/>
    <property type="project" value="TreeGrafter"/>
</dbReference>
<reference evidence="4 5" key="2">
    <citation type="submission" date="2015-10" db="EMBL/GenBank/DDBJ databases">
        <title>Comparative genomics and high-throughput reverse genetic screens identify a new phytobacterial MAMP and an Arabidopsis receptor required for immune elicitation.</title>
        <authorList>
            <person name="Mott G.A."/>
            <person name="Thakur S."/>
            <person name="Wang P.W."/>
            <person name="Desveaux D."/>
            <person name="Guttman D.S."/>
        </authorList>
    </citation>
    <scope>NUCLEOTIDE SEQUENCE [LARGE SCALE GENOMIC DNA]</scope>
    <source>
        <strain evidence="4 5">0788_9</strain>
    </source>
</reference>
<keyword evidence="2" id="KW-0175">Coiled coil</keyword>
<dbReference type="Gene3D" id="2.40.30.170">
    <property type="match status" value="1"/>
</dbReference>
<evidence type="ECO:0000313" key="4">
    <source>
        <dbReference type="EMBL" id="KPC33762.1"/>
    </source>
</evidence>
<proteinExistence type="inferred from homology"/>
<dbReference type="SUPFAM" id="SSF111369">
    <property type="entry name" value="HlyD-like secretion proteins"/>
    <property type="match status" value="1"/>
</dbReference>
<reference evidence="4 5" key="1">
    <citation type="submission" date="2015-07" db="EMBL/GenBank/DDBJ databases">
        <authorList>
            <person name="Noorani M."/>
        </authorList>
    </citation>
    <scope>NUCLEOTIDE SEQUENCE [LARGE SCALE GENOMIC DNA]</scope>
    <source>
        <strain evidence="4 5">0788_9</strain>
    </source>
</reference>